<keyword evidence="6 10" id="KW-0407">Ion channel</keyword>
<proteinExistence type="inferred from homology"/>
<feature type="binding site" evidence="10">
    <location>
        <position position="76"/>
    </location>
    <ligand>
        <name>Na(+)</name>
        <dbReference type="ChEBI" id="CHEBI:29101"/>
        <note>structural</note>
    </ligand>
</feature>
<comment type="subcellular location">
    <subcellularLocation>
        <location evidence="1 10">Cell membrane</location>
        <topology evidence="1 10">Multi-pass membrane protein</topology>
    </subcellularLocation>
</comment>
<dbReference type="GO" id="GO:0062054">
    <property type="term" value="F:fluoride channel activity"/>
    <property type="evidence" value="ECO:0007669"/>
    <property type="project" value="UniProtKB-UniRule"/>
</dbReference>
<dbReference type="GO" id="GO:0046872">
    <property type="term" value="F:metal ion binding"/>
    <property type="evidence" value="ECO:0007669"/>
    <property type="project" value="UniProtKB-KW"/>
</dbReference>
<dbReference type="Pfam" id="PF02537">
    <property type="entry name" value="CRCB"/>
    <property type="match status" value="1"/>
</dbReference>
<dbReference type="Proteomes" id="UP000216533">
    <property type="component" value="Unassembled WGS sequence"/>
</dbReference>
<comment type="catalytic activity">
    <reaction evidence="8">
        <text>fluoride(in) = fluoride(out)</text>
        <dbReference type="Rhea" id="RHEA:76159"/>
        <dbReference type="ChEBI" id="CHEBI:17051"/>
    </reaction>
    <physiologicalReaction direction="left-to-right" evidence="8">
        <dbReference type="Rhea" id="RHEA:76160"/>
    </physiologicalReaction>
</comment>
<keyword evidence="10" id="KW-0813">Transport</keyword>
<comment type="activity regulation">
    <text evidence="10">Na(+) is not transported, but it plays an essential structural role and its presence is essential for fluoride channel function.</text>
</comment>
<dbReference type="AlphaFoldDB" id="A0A255EE63"/>
<name>A0A255EE63_9ACTN</name>
<keyword evidence="2 10" id="KW-1003">Cell membrane</keyword>
<dbReference type="HAMAP" id="MF_00454">
    <property type="entry name" value="FluC"/>
    <property type="match status" value="1"/>
</dbReference>
<keyword evidence="4 10" id="KW-1133">Transmembrane helix</keyword>
<dbReference type="RefSeq" id="WP_094450500.1">
    <property type="nucleotide sequence ID" value="NZ_NMVI01000015.1"/>
</dbReference>
<keyword evidence="5 10" id="KW-0472">Membrane</keyword>
<dbReference type="GO" id="GO:0005886">
    <property type="term" value="C:plasma membrane"/>
    <property type="evidence" value="ECO:0007669"/>
    <property type="project" value="UniProtKB-SubCell"/>
</dbReference>
<dbReference type="GO" id="GO:0140114">
    <property type="term" value="P:cellular detoxification of fluoride"/>
    <property type="evidence" value="ECO:0007669"/>
    <property type="project" value="UniProtKB-UniRule"/>
</dbReference>
<accession>A0A255EE63</accession>
<feature type="transmembrane region" description="Helical" evidence="10">
    <location>
        <begin position="36"/>
        <end position="59"/>
    </location>
</feature>
<dbReference type="InterPro" id="IPR003691">
    <property type="entry name" value="FluC"/>
</dbReference>
<evidence type="ECO:0000256" key="4">
    <source>
        <dbReference type="ARBA" id="ARBA00022989"/>
    </source>
</evidence>
<evidence type="ECO:0000256" key="3">
    <source>
        <dbReference type="ARBA" id="ARBA00022692"/>
    </source>
</evidence>
<keyword evidence="10" id="KW-0479">Metal-binding</keyword>
<sequence>MNELLTVVLIAVGGGIGAALRFTVDQSIPARVRERFPWGTVAVNLTGSFALGLVAGAALSDPLGAALGTGVLGGYTTFSTASLNSIRLLHAKRWLAALVAGPGMLLACTALAVAGLLLTR</sequence>
<keyword evidence="10" id="KW-0406">Ion transport</keyword>
<evidence type="ECO:0000256" key="2">
    <source>
        <dbReference type="ARBA" id="ARBA00022475"/>
    </source>
</evidence>
<reference evidence="11 12" key="1">
    <citation type="submission" date="2017-07" db="EMBL/GenBank/DDBJ databases">
        <title>Draft whole genome sequences of clinical Proprionibacteriaceae strains.</title>
        <authorList>
            <person name="Bernier A.-M."/>
            <person name="Bernard K."/>
            <person name="Domingo M.-C."/>
        </authorList>
    </citation>
    <scope>NUCLEOTIDE SEQUENCE [LARGE SCALE GENOMIC DNA]</scope>
    <source>
        <strain evidence="11 12">NML 160184</strain>
    </source>
</reference>
<evidence type="ECO:0000256" key="8">
    <source>
        <dbReference type="ARBA" id="ARBA00035585"/>
    </source>
</evidence>
<protein>
    <recommendedName>
        <fullName evidence="10">Fluoride-specific ion channel FluC</fullName>
    </recommendedName>
</protein>
<evidence type="ECO:0000256" key="7">
    <source>
        <dbReference type="ARBA" id="ARBA00035120"/>
    </source>
</evidence>
<evidence type="ECO:0000256" key="9">
    <source>
        <dbReference type="ARBA" id="ARBA00049940"/>
    </source>
</evidence>
<evidence type="ECO:0000256" key="10">
    <source>
        <dbReference type="HAMAP-Rule" id="MF_00454"/>
    </source>
</evidence>
<evidence type="ECO:0000313" key="12">
    <source>
        <dbReference type="Proteomes" id="UP000216533"/>
    </source>
</evidence>
<dbReference type="EMBL" id="NMVI01000015">
    <property type="protein sequence ID" value="OYN87835.1"/>
    <property type="molecule type" value="Genomic_DNA"/>
</dbReference>
<comment type="caution">
    <text evidence="11">The sequence shown here is derived from an EMBL/GenBank/DDBJ whole genome shotgun (WGS) entry which is preliminary data.</text>
</comment>
<evidence type="ECO:0000313" key="11">
    <source>
        <dbReference type="EMBL" id="OYN87835.1"/>
    </source>
</evidence>
<evidence type="ECO:0000256" key="6">
    <source>
        <dbReference type="ARBA" id="ARBA00023303"/>
    </source>
</evidence>
<feature type="transmembrane region" description="Helical" evidence="10">
    <location>
        <begin position="6"/>
        <end position="24"/>
    </location>
</feature>
<feature type="transmembrane region" description="Helical" evidence="10">
    <location>
        <begin position="95"/>
        <end position="118"/>
    </location>
</feature>
<comment type="similarity">
    <text evidence="7 10">Belongs to the fluoride channel Fluc/FEX (TC 1.A.43) family.</text>
</comment>
<evidence type="ECO:0000256" key="5">
    <source>
        <dbReference type="ARBA" id="ARBA00023136"/>
    </source>
</evidence>
<keyword evidence="3 10" id="KW-0812">Transmembrane</keyword>
<evidence type="ECO:0000256" key="1">
    <source>
        <dbReference type="ARBA" id="ARBA00004651"/>
    </source>
</evidence>
<feature type="binding site" evidence="10">
    <location>
        <position position="73"/>
    </location>
    <ligand>
        <name>Na(+)</name>
        <dbReference type="ChEBI" id="CHEBI:29101"/>
        <note>structural</note>
    </ligand>
</feature>
<keyword evidence="10" id="KW-0915">Sodium</keyword>
<gene>
    <name evidence="10" type="primary">fluC</name>
    <name evidence="10" type="synonym">crcB</name>
    <name evidence="11" type="ORF">CGZ92_06100</name>
</gene>
<organism evidence="11 12">
    <name type="scientific">Parenemella sanctibonifatiensis</name>
    <dbReference type="NCBI Taxonomy" id="2016505"/>
    <lineage>
        <taxon>Bacteria</taxon>
        <taxon>Bacillati</taxon>
        <taxon>Actinomycetota</taxon>
        <taxon>Actinomycetes</taxon>
        <taxon>Propionibacteriales</taxon>
        <taxon>Propionibacteriaceae</taxon>
        <taxon>Parenemella</taxon>
    </lineage>
</organism>
<feature type="transmembrane region" description="Helical" evidence="10">
    <location>
        <begin position="65"/>
        <end position="83"/>
    </location>
</feature>
<comment type="function">
    <text evidence="9 10">Fluoride-specific ion channel. Important for reducing fluoride concentration in the cell, thus reducing its toxicity.</text>
</comment>